<comment type="caution">
    <text evidence="3">The sequence shown here is derived from an EMBL/GenBank/DDBJ whole genome shotgun (WGS) entry which is preliminary data.</text>
</comment>
<evidence type="ECO:0000313" key="4">
    <source>
        <dbReference type="Proteomes" id="UP001139068"/>
    </source>
</evidence>
<keyword evidence="2" id="KW-0472">Membrane</keyword>
<keyword evidence="2" id="KW-1133">Transmembrane helix</keyword>
<dbReference type="RefSeq" id="WP_243070820.1">
    <property type="nucleotide sequence ID" value="NZ_JAIVFL010000001.1"/>
</dbReference>
<dbReference type="EMBL" id="JAIVFL010000001">
    <property type="protein sequence ID" value="MCI4674380.1"/>
    <property type="molecule type" value="Genomic_DNA"/>
</dbReference>
<protein>
    <submittedName>
        <fullName evidence="3">Uncharacterized protein</fullName>
    </submittedName>
</protein>
<evidence type="ECO:0000313" key="3">
    <source>
        <dbReference type="EMBL" id="MCI4674380.1"/>
    </source>
</evidence>
<sequence length="55" mass="5711">MTALGAVVYGGFFLLAALWLIVTGDYDIAESTDQDQVQDPSNSTSAPACSLGSRS</sequence>
<feature type="compositionally biased region" description="Polar residues" evidence="1">
    <location>
        <begin position="34"/>
        <end position="55"/>
    </location>
</feature>
<feature type="region of interest" description="Disordered" evidence="1">
    <location>
        <begin position="32"/>
        <end position="55"/>
    </location>
</feature>
<reference evidence="3" key="1">
    <citation type="journal article" date="2022" name="ISME J.">
        <title>Identification of active gaseous-alkane degraders at natural gas seeps.</title>
        <authorList>
            <person name="Farhan Ul Haque M."/>
            <person name="Hernandez M."/>
            <person name="Crombie A.T."/>
            <person name="Murrell J.C."/>
        </authorList>
    </citation>
    <scope>NUCLEOTIDE SEQUENCE</scope>
    <source>
        <strain evidence="3">ANDR5</strain>
    </source>
</reference>
<dbReference type="Proteomes" id="UP001139068">
    <property type="component" value="Unassembled WGS sequence"/>
</dbReference>
<keyword evidence="4" id="KW-1185">Reference proteome</keyword>
<keyword evidence="2" id="KW-0812">Transmembrane</keyword>
<accession>A0ABS9YT29</accession>
<feature type="transmembrane region" description="Helical" evidence="2">
    <location>
        <begin position="6"/>
        <end position="22"/>
    </location>
</feature>
<proteinExistence type="predicted"/>
<evidence type="ECO:0000256" key="2">
    <source>
        <dbReference type="SAM" id="Phobius"/>
    </source>
</evidence>
<evidence type="ECO:0000256" key="1">
    <source>
        <dbReference type="SAM" id="MobiDB-lite"/>
    </source>
</evidence>
<organism evidence="3 4">
    <name type="scientific">Candidatus Mycolicibacterium alkanivorans</name>
    <dbReference type="NCBI Taxonomy" id="2954114"/>
    <lineage>
        <taxon>Bacteria</taxon>
        <taxon>Bacillati</taxon>
        <taxon>Actinomycetota</taxon>
        <taxon>Actinomycetes</taxon>
        <taxon>Mycobacteriales</taxon>
        <taxon>Mycobacteriaceae</taxon>
        <taxon>Mycolicibacterium</taxon>
    </lineage>
</organism>
<name>A0ABS9YT29_9MYCO</name>
<gene>
    <name evidence="3" type="ORF">K9U37_05345</name>
</gene>